<comment type="caution">
    <text evidence="2">The sequence shown here is derived from an EMBL/GenBank/DDBJ whole genome shotgun (WGS) entry which is preliminary data.</text>
</comment>
<dbReference type="Pfam" id="PF00085">
    <property type="entry name" value="Thioredoxin"/>
    <property type="match status" value="1"/>
</dbReference>
<dbReference type="EMBL" id="JBHTKJ010000043">
    <property type="protein sequence ID" value="MFD1039663.1"/>
    <property type="molecule type" value="Genomic_DNA"/>
</dbReference>
<dbReference type="RefSeq" id="WP_390363321.1">
    <property type="nucleotide sequence ID" value="NZ_JBHTKJ010000043.1"/>
</dbReference>
<organism evidence="2 3">
    <name type="scientific">Virgibacillus byunsanensis</name>
    <dbReference type="NCBI Taxonomy" id="570945"/>
    <lineage>
        <taxon>Bacteria</taxon>
        <taxon>Bacillati</taxon>
        <taxon>Bacillota</taxon>
        <taxon>Bacilli</taxon>
        <taxon>Bacillales</taxon>
        <taxon>Bacillaceae</taxon>
        <taxon>Virgibacillus</taxon>
    </lineage>
</organism>
<protein>
    <submittedName>
        <fullName evidence="2">Thioredoxin family protein</fullName>
    </submittedName>
</protein>
<accession>A0ABW3LNI9</accession>
<dbReference type="SUPFAM" id="SSF52833">
    <property type="entry name" value="Thioredoxin-like"/>
    <property type="match status" value="1"/>
</dbReference>
<reference evidence="3" key="1">
    <citation type="journal article" date="2019" name="Int. J. Syst. Evol. Microbiol.">
        <title>The Global Catalogue of Microorganisms (GCM) 10K type strain sequencing project: providing services to taxonomists for standard genome sequencing and annotation.</title>
        <authorList>
            <consortium name="The Broad Institute Genomics Platform"/>
            <consortium name="The Broad Institute Genome Sequencing Center for Infectious Disease"/>
            <person name="Wu L."/>
            <person name="Ma J."/>
        </authorList>
    </citation>
    <scope>NUCLEOTIDE SEQUENCE [LARGE SCALE GENOMIC DNA]</scope>
    <source>
        <strain evidence="3">CCUG 56754</strain>
    </source>
</reference>
<name>A0ABW3LNI9_9BACI</name>
<dbReference type="CDD" id="cd02947">
    <property type="entry name" value="TRX_family"/>
    <property type="match status" value="1"/>
</dbReference>
<feature type="domain" description="Thioredoxin" evidence="1">
    <location>
        <begin position="9"/>
        <end position="84"/>
    </location>
</feature>
<dbReference type="InterPro" id="IPR013766">
    <property type="entry name" value="Thioredoxin_domain"/>
</dbReference>
<gene>
    <name evidence="2" type="ORF">ACFQ3N_14835</name>
</gene>
<keyword evidence="3" id="KW-1185">Reference proteome</keyword>
<sequence>MQQITDQKKEKSNYLLYVYTPFCGTCSLAKSMLDKIESVHGENIFYEMNASLHPDFMQNNQVESVPCLLIKEDNQIKEKIYAFKSIPNIYSYLMKYKPELFINN</sequence>
<evidence type="ECO:0000313" key="2">
    <source>
        <dbReference type="EMBL" id="MFD1039663.1"/>
    </source>
</evidence>
<dbReference type="InterPro" id="IPR036249">
    <property type="entry name" value="Thioredoxin-like_sf"/>
</dbReference>
<evidence type="ECO:0000313" key="3">
    <source>
        <dbReference type="Proteomes" id="UP001597040"/>
    </source>
</evidence>
<dbReference type="Gene3D" id="3.40.30.10">
    <property type="entry name" value="Glutaredoxin"/>
    <property type="match status" value="1"/>
</dbReference>
<dbReference type="Proteomes" id="UP001597040">
    <property type="component" value="Unassembled WGS sequence"/>
</dbReference>
<proteinExistence type="predicted"/>
<evidence type="ECO:0000259" key="1">
    <source>
        <dbReference type="Pfam" id="PF00085"/>
    </source>
</evidence>